<evidence type="ECO:0000256" key="2">
    <source>
        <dbReference type="ARBA" id="ARBA00022485"/>
    </source>
</evidence>
<dbReference type="GO" id="GO:0009228">
    <property type="term" value="P:thiamine biosynthetic process"/>
    <property type="evidence" value="ECO:0007669"/>
    <property type="project" value="UniProtKB-UniRule"/>
</dbReference>
<organism evidence="10 11">
    <name type="scientific">Candidatus Brocadia carolinensis</name>
    <dbReference type="NCBI Taxonomy" id="1004156"/>
    <lineage>
        <taxon>Bacteria</taxon>
        <taxon>Pseudomonadati</taxon>
        <taxon>Planctomycetota</taxon>
        <taxon>Candidatus Brocadiia</taxon>
        <taxon>Candidatus Brocadiales</taxon>
        <taxon>Candidatus Brocadiaceae</taxon>
        <taxon>Candidatus Brocadia</taxon>
    </lineage>
</organism>
<dbReference type="InterPro" id="IPR002817">
    <property type="entry name" value="ThiC/BzaA/B"/>
</dbReference>
<dbReference type="GO" id="GO:0046872">
    <property type="term" value="F:metal ion binding"/>
    <property type="evidence" value="ECO:0007669"/>
    <property type="project" value="UniProtKB-KW"/>
</dbReference>
<dbReference type="SFLD" id="SFLDS00113">
    <property type="entry name" value="Radical_SAM_Phosphomethylpyrim"/>
    <property type="match status" value="1"/>
</dbReference>
<keyword evidence="3" id="KW-0949">S-adenosyl-L-methionine</keyword>
<evidence type="ECO:0000256" key="7">
    <source>
        <dbReference type="ARBA" id="ARBA00023014"/>
    </source>
</evidence>
<dbReference type="Proteomes" id="UP000189681">
    <property type="component" value="Unassembled WGS sequence"/>
</dbReference>
<name>A0A1V4AQT5_9BACT</name>
<dbReference type="PANTHER" id="PTHR30557:SF1">
    <property type="entry name" value="PHOSPHOMETHYLPYRIMIDINE SYNTHASE, CHLOROPLASTIC"/>
    <property type="match status" value="1"/>
</dbReference>
<keyword evidence="2" id="KW-0004">4Fe-4S</keyword>
<reference evidence="10 11" key="1">
    <citation type="journal article" date="2017" name="Water Res.">
        <title>Discovery and metagenomic analysis of an anammox bacterial enrichment related to Candidatus "Brocadia caroliniensis" in a full-scale glycerol-fed nitritation-denitritation separate centrate treatment process.</title>
        <authorList>
            <person name="Park H."/>
            <person name="Brotto A.C."/>
            <person name="van Loosdrecht M.C."/>
            <person name="Chandran K."/>
        </authorList>
    </citation>
    <scope>NUCLEOTIDE SEQUENCE [LARGE SCALE GENOMIC DNA]</scope>
    <source>
        <strain evidence="10">26THWARD</strain>
    </source>
</reference>
<protein>
    <recommendedName>
        <fullName evidence="9">Phosphomethylpyrimidine synthase</fullName>
        <ecNumber evidence="9">4.1.99.17</ecNumber>
    </recommendedName>
</protein>
<evidence type="ECO:0000313" key="10">
    <source>
        <dbReference type="EMBL" id="OOP55475.1"/>
    </source>
</evidence>
<comment type="cofactor">
    <cofactor evidence="1">
        <name>[4Fe-4S] cluster</name>
        <dbReference type="ChEBI" id="CHEBI:49883"/>
    </cofactor>
</comment>
<gene>
    <name evidence="10" type="ORF">AYP45_14605</name>
</gene>
<keyword evidence="4" id="KW-0479">Metal-binding</keyword>
<sequence length="459" mass="50606">MKTQLELAREGVITEAMKEAAAYDDVAPEFIREGIAKGQIVIYGNPNRKARVVGIGKGLKTKVNASIGTSPDIVDIDMEVKKAQTAEKYGADTLMELSTGGDLTRIRKRVLDSISLTVGTVPLYQAAIETDKKKGSVVHMEADFLFDVIEQQAEEGIGFMAIHCGINLITLERLKKQGYRYGGLVSRGGSFLTAWMNHNKKENPLYEQIDRLIDIMKKHDVILSLGNGLRAGAIHDSTDRAQIQELIINSEIAEYAQSKGVQIIVEGPGHIPIDEIEANVLIQKRLSNNAPFYMLGPITTDVAPGYDHISSAIGAALSSCYGADFICYVTPPEHLALPGPDDVREGVMAARIAAHVGDMVKLKDKAKNLDLKMGIARRDLDWQTQYETAITKERAQEIRNSRPPMDEDTCTMCGSLCSLKGVMKYYEQDLKKSRKRSATPVAFLALIIYHEILSHNQMT</sequence>
<accession>A0A1V4AQT5</accession>
<dbReference type="GO" id="GO:0051539">
    <property type="term" value="F:4 iron, 4 sulfur cluster binding"/>
    <property type="evidence" value="ECO:0007669"/>
    <property type="project" value="UniProtKB-KW"/>
</dbReference>
<keyword evidence="8" id="KW-0456">Lyase</keyword>
<proteinExistence type="predicted"/>
<keyword evidence="7" id="KW-0411">Iron-sulfur</keyword>
<keyword evidence="6" id="KW-0408">Iron</keyword>
<dbReference type="EMBL" id="AYTS01000142">
    <property type="protein sequence ID" value="OOP55475.1"/>
    <property type="molecule type" value="Genomic_DNA"/>
</dbReference>
<dbReference type="Pfam" id="PF01964">
    <property type="entry name" value="ThiC_Rad_SAM"/>
    <property type="match status" value="1"/>
</dbReference>
<evidence type="ECO:0000256" key="9">
    <source>
        <dbReference type="NCBIfam" id="TIGR00190"/>
    </source>
</evidence>
<dbReference type="AlphaFoldDB" id="A0A1V4AQT5"/>
<dbReference type="EC" id="4.1.99.17" evidence="9"/>
<dbReference type="NCBIfam" id="NF009895">
    <property type="entry name" value="PRK13352.1"/>
    <property type="match status" value="1"/>
</dbReference>
<dbReference type="InterPro" id="IPR038521">
    <property type="entry name" value="ThiC/Bza_core_dom"/>
</dbReference>
<dbReference type="SFLD" id="SFLDG01114">
    <property type="entry name" value="phosphomethylpyrimidine_syntha"/>
    <property type="match status" value="1"/>
</dbReference>
<evidence type="ECO:0000256" key="3">
    <source>
        <dbReference type="ARBA" id="ARBA00022691"/>
    </source>
</evidence>
<evidence type="ECO:0000313" key="11">
    <source>
        <dbReference type="Proteomes" id="UP000189681"/>
    </source>
</evidence>
<comment type="caution">
    <text evidence="10">The sequence shown here is derived from an EMBL/GenBank/DDBJ whole genome shotgun (WGS) entry which is preliminary data.</text>
</comment>
<dbReference type="STRING" id="1004156.AYP45_14605"/>
<evidence type="ECO:0000256" key="5">
    <source>
        <dbReference type="ARBA" id="ARBA00022833"/>
    </source>
</evidence>
<evidence type="ECO:0000256" key="8">
    <source>
        <dbReference type="ARBA" id="ARBA00023239"/>
    </source>
</evidence>
<keyword evidence="5" id="KW-0862">Zinc</keyword>
<dbReference type="Gene3D" id="3.20.20.540">
    <property type="entry name" value="Radical SAM ThiC family, central domain"/>
    <property type="match status" value="1"/>
</dbReference>
<dbReference type="SFLD" id="SFLDF00407">
    <property type="entry name" value="phosphomethylpyrimidine_syntha"/>
    <property type="match status" value="1"/>
</dbReference>
<dbReference type="FunFam" id="3.20.20.540:FF:000001">
    <property type="entry name" value="Phosphomethylpyrimidine synthase"/>
    <property type="match status" value="1"/>
</dbReference>
<evidence type="ECO:0000256" key="1">
    <source>
        <dbReference type="ARBA" id="ARBA00001966"/>
    </source>
</evidence>
<evidence type="ECO:0000256" key="4">
    <source>
        <dbReference type="ARBA" id="ARBA00022723"/>
    </source>
</evidence>
<dbReference type="GO" id="GO:0070284">
    <property type="term" value="F:phosphomethylpyrimidine synthase activity"/>
    <property type="evidence" value="ECO:0007669"/>
    <property type="project" value="UniProtKB-EC"/>
</dbReference>
<dbReference type="PANTHER" id="PTHR30557">
    <property type="entry name" value="THIAMINE BIOSYNTHESIS PROTEIN THIC"/>
    <property type="match status" value="1"/>
</dbReference>
<evidence type="ECO:0000256" key="6">
    <source>
        <dbReference type="ARBA" id="ARBA00023004"/>
    </source>
</evidence>
<dbReference type="NCBIfam" id="TIGR00190">
    <property type="entry name" value="thiC"/>
    <property type="match status" value="1"/>
</dbReference>